<dbReference type="PANTHER" id="PTHR42877">
    <property type="entry name" value="L-ORNITHINE N(5)-MONOOXYGENASE-RELATED"/>
    <property type="match status" value="1"/>
</dbReference>
<dbReference type="SUPFAM" id="SSF51905">
    <property type="entry name" value="FAD/NAD(P)-binding domain"/>
    <property type="match status" value="1"/>
</dbReference>
<dbReference type="EMBL" id="JAFJYH010000048">
    <property type="protein sequence ID" value="KAG4422481.1"/>
    <property type="molecule type" value="Genomic_DNA"/>
</dbReference>
<dbReference type="Pfam" id="PF00743">
    <property type="entry name" value="FMO-like"/>
    <property type="match status" value="1"/>
</dbReference>
<dbReference type="InterPro" id="IPR036188">
    <property type="entry name" value="FAD/NAD-bd_sf"/>
</dbReference>
<gene>
    <name evidence="5" type="ORF">IFR04_004382</name>
</gene>
<keyword evidence="4" id="KW-0560">Oxidoreductase</keyword>
<dbReference type="AlphaFoldDB" id="A0A8H8BS96"/>
<dbReference type="GO" id="GO:0050661">
    <property type="term" value="F:NADP binding"/>
    <property type="evidence" value="ECO:0007669"/>
    <property type="project" value="InterPro"/>
</dbReference>
<dbReference type="Gene3D" id="3.50.50.60">
    <property type="entry name" value="FAD/NAD(P)-binding domain"/>
    <property type="match status" value="2"/>
</dbReference>
<protein>
    <submittedName>
        <fullName evidence="5">Uncharacterized protein</fullName>
    </submittedName>
</protein>
<organism evidence="5 6">
    <name type="scientific">Cadophora malorum</name>
    <dbReference type="NCBI Taxonomy" id="108018"/>
    <lineage>
        <taxon>Eukaryota</taxon>
        <taxon>Fungi</taxon>
        <taxon>Dikarya</taxon>
        <taxon>Ascomycota</taxon>
        <taxon>Pezizomycotina</taxon>
        <taxon>Leotiomycetes</taxon>
        <taxon>Helotiales</taxon>
        <taxon>Ploettnerulaceae</taxon>
        <taxon>Cadophora</taxon>
    </lineage>
</organism>
<accession>A0A8H8BS96</accession>
<sequence>MVINSHGPAAMDSGVFVPESLGYVVDEHPLGEPRKLRIITIGAGASGLNVVRQIEQHMQNVDLQIYEKNADVGGTWLENKYPGCACDIPSHSYQYTWAPNPNWKQFYSPGTEILKYFQDVADEYNLRKYINFQQQITSAIWNEDESVWIMRIKDLQTGLEVEDWSHFFINASGFLNNWKWPTIPGLHSFKGDLMHSAAWKPGTDLSGKTVAVLGSGSSAIQIVPTLQPRVKHLTTFIRSPTWVTAGFAQSKAGPGGTNFEFTPEQKKQFAEDPAKYLAYRKDVEEQLNSRFKMLHKDTPEQAEAVRFSTNDMKTKLGPNNPLADFLIPKFAVGCRRPTPGNGYLESLTKENVRVVTDEISEIVPEGIVLATGEVLKVDALICATGFDLSFCPRFPIIGRNGANLAEQWKDRATAYLSVAPENMPNYFMFMGPNSPVGHGSAIPIAEHVTKYILKMIYKCQMESVKSFCPRPEAIKEFTLHADVFLTRTAWATKCRSWFKNGKIDGPVSALHPGSRIHWFHTMTNPRYEDWEWRSINPLNRFAYLGNGFSVREGKGRDLTWYFDNPDEGYEGFVY</sequence>
<dbReference type="OrthoDB" id="74360at2759"/>
<dbReference type="GO" id="GO:0004499">
    <property type="term" value="F:N,N-dimethylaniline monooxygenase activity"/>
    <property type="evidence" value="ECO:0007669"/>
    <property type="project" value="InterPro"/>
</dbReference>
<evidence type="ECO:0000256" key="2">
    <source>
        <dbReference type="ARBA" id="ARBA00022630"/>
    </source>
</evidence>
<dbReference type="InterPro" id="IPR020946">
    <property type="entry name" value="Flavin_mOase-like"/>
</dbReference>
<keyword evidence="6" id="KW-1185">Reference proteome</keyword>
<keyword evidence="3" id="KW-0274">FAD</keyword>
<comment type="similarity">
    <text evidence="1">Belongs to the FAD-binding monooxygenase family.</text>
</comment>
<evidence type="ECO:0000256" key="4">
    <source>
        <dbReference type="ARBA" id="ARBA00023002"/>
    </source>
</evidence>
<evidence type="ECO:0000256" key="1">
    <source>
        <dbReference type="ARBA" id="ARBA00010139"/>
    </source>
</evidence>
<evidence type="ECO:0000313" key="5">
    <source>
        <dbReference type="EMBL" id="KAG4422481.1"/>
    </source>
</evidence>
<comment type="caution">
    <text evidence="5">The sequence shown here is derived from an EMBL/GenBank/DDBJ whole genome shotgun (WGS) entry which is preliminary data.</text>
</comment>
<proteinExistence type="inferred from homology"/>
<dbReference type="PANTHER" id="PTHR42877:SF12">
    <property type="entry name" value="MONOOXYGENASE"/>
    <property type="match status" value="1"/>
</dbReference>
<dbReference type="Proteomes" id="UP000664132">
    <property type="component" value="Unassembled WGS sequence"/>
</dbReference>
<dbReference type="GO" id="GO:0050660">
    <property type="term" value="F:flavin adenine dinucleotide binding"/>
    <property type="evidence" value="ECO:0007669"/>
    <property type="project" value="InterPro"/>
</dbReference>
<keyword evidence="2" id="KW-0285">Flavoprotein</keyword>
<evidence type="ECO:0000256" key="3">
    <source>
        <dbReference type="ARBA" id="ARBA00022827"/>
    </source>
</evidence>
<evidence type="ECO:0000313" key="6">
    <source>
        <dbReference type="Proteomes" id="UP000664132"/>
    </source>
</evidence>
<name>A0A8H8BS96_9HELO</name>
<reference evidence="5" key="1">
    <citation type="submission" date="2021-02" db="EMBL/GenBank/DDBJ databases">
        <title>Genome sequence Cadophora malorum strain M34.</title>
        <authorList>
            <person name="Stefanovic E."/>
            <person name="Vu D."/>
            <person name="Scully C."/>
            <person name="Dijksterhuis J."/>
            <person name="Roader J."/>
            <person name="Houbraken J."/>
        </authorList>
    </citation>
    <scope>NUCLEOTIDE SEQUENCE</scope>
    <source>
        <strain evidence="5">M34</strain>
    </source>
</reference>
<dbReference type="InterPro" id="IPR051209">
    <property type="entry name" value="FAD-bind_Monooxygenase_sf"/>
</dbReference>